<geneLocation type="mitochondrion" evidence="16"/>
<keyword evidence="11" id="KW-0066">ATP synthesis</keyword>
<evidence type="ECO:0000256" key="11">
    <source>
        <dbReference type="ARBA" id="ARBA00023310"/>
    </source>
</evidence>
<name>A0A1V1FNX7_9TELE</name>
<comment type="subunit">
    <text evidence="13">Component of the ATP synthase complex composed at least of ATP5F1A/subunit alpha, ATP5F1B/subunit beta, ATP5MC1/subunit c (homooctomer), MT-ATP6/subunit a, MT-ATP8/subunit 8, ATP5ME/subunit e, ATP5MF/subunit f, ATP5MG/subunit g, ATP5MK/subunit k, ATP5MJ/subunit j, ATP5F1C/subunit gamma, ATP5F1D/subunit delta, ATP5F1E/subunit epsilon, ATP5PF/subunit F6, ATP5PB/subunit b, ATP5PD/subunit d, ATP5PO/subunit OSCP. ATP synthase complex consists of a soluble F(1) head domain (subunits alpha(3) and beta(3)) - the catalytic core - and a membrane F(0) domain - the membrane proton channel (subunits c, a, 8, e, f, g, k and j). These two domains are linked by a central stalk (subunits gamma, delta, and epsilon) rotating inside the F1 region and a stationary peripheral stalk (subunits F6, b, d, and OSCP).</text>
</comment>
<evidence type="ECO:0000256" key="6">
    <source>
        <dbReference type="ARBA" id="ARBA00022781"/>
    </source>
</evidence>
<evidence type="ECO:0000256" key="13">
    <source>
        <dbReference type="ARBA" id="ARBA00064647"/>
    </source>
</evidence>
<keyword evidence="6 14" id="KW-0375">Hydrogen ion transport</keyword>
<evidence type="ECO:0000256" key="10">
    <source>
        <dbReference type="ARBA" id="ARBA00023136"/>
    </source>
</evidence>
<sequence length="54" mass="6394">MPQLNPLPWFLTLTTGWVTLTVFVFPKVLKLTFPNEPAPKNAEEIKKLSWHWTW</sequence>
<evidence type="ECO:0000256" key="7">
    <source>
        <dbReference type="ARBA" id="ARBA00022989"/>
    </source>
</evidence>
<dbReference type="Pfam" id="PF00895">
    <property type="entry name" value="ATP-synt_8"/>
    <property type="match status" value="1"/>
</dbReference>
<evidence type="ECO:0000256" key="8">
    <source>
        <dbReference type="ARBA" id="ARBA00023065"/>
    </source>
</evidence>
<proteinExistence type="inferred from homology"/>
<comment type="subcellular location">
    <subcellularLocation>
        <location evidence="1 14">Mitochondrion membrane</location>
        <topology evidence="1 14">Single-pass membrane protein</topology>
    </subcellularLocation>
</comment>
<dbReference type="GO" id="GO:0031966">
    <property type="term" value="C:mitochondrial membrane"/>
    <property type="evidence" value="ECO:0007669"/>
    <property type="project" value="UniProtKB-SubCell"/>
</dbReference>
<dbReference type="PANTHER" id="PTHR39937:SF1">
    <property type="entry name" value="ATP SYNTHASE PROTEIN 8"/>
    <property type="match status" value="1"/>
</dbReference>
<evidence type="ECO:0000256" key="9">
    <source>
        <dbReference type="ARBA" id="ARBA00023128"/>
    </source>
</evidence>
<evidence type="ECO:0000256" key="2">
    <source>
        <dbReference type="ARBA" id="ARBA00008892"/>
    </source>
</evidence>
<reference evidence="16" key="1">
    <citation type="journal article" date="2016" name="BMC Genomics">
        <title>Structure and variation of the mitochondrial genome of fishes.</title>
        <authorList>
            <person name="Satoh T.P."/>
            <person name="Miya M."/>
            <person name="Mabuchi K."/>
            <person name="Nishida M."/>
        </authorList>
    </citation>
    <scope>NUCLEOTIDE SEQUENCE</scope>
</reference>
<dbReference type="InterPro" id="IPR001421">
    <property type="entry name" value="ATP8_metazoa"/>
</dbReference>
<keyword evidence="8 14" id="KW-0406">Ion transport</keyword>
<keyword evidence="5 14" id="KW-0812">Transmembrane</keyword>
<dbReference type="PANTHER" id="PTHR39937">
    <property type="entry name" value="ATP SYNTHASE PROTEIN 8"/>
    <property type="match status" value="1"/>
</dbReference>
<accession>A0A1V1FNX7</accession>
<keyword evidence="10 15" id="KW-0472">Membrane</keyword>
<dbReference type="GO" id="GO:0045259">
    <property type="term" value="C:proton-transporting ATP synthase complex"/>
    <property type="evidence" value="ECO:0007669"/>
    <property type="project" value="UniProtKB-KW"/>
</dbReference>
<gene>
    <name evidence="16" type="primary">ATPase 8</name>
</gene>
<keyword evidence="7 15" id="KW-1133">Transmembrane helix</keyword>
<comment type="similarity">
    <text evidence="2 14">Belongs to the ATPase protein 8 family.</text>
</comment>
<feature type="transmembrane region" description="Helical" evidence="15">
    <location>
        <begin position="6"/>
        <end position="25"/>
    </location>
</feature>
<keyword evidence="9 14" id="KW-0496">Mitochondrion</keyword>
<dbReference type="EMBL" id="AP017454">
    <property type="protein sequence ID" value="BAX03919.1"/>
    <property type="molecule type" value="Genomic_DNA"/>
</dbReference>
<dbReference type="GO" id="GO:0015078">
    <property type="term" value="F:proton transmembrane transporter activity"/>
    <property type="evidence" value="ECO:0007669"/>
    <property type="project" value="InterPro"/>
</dbReference>
<evidence type="ECO:0000256" key="4">
    <source>
        <dbReference type="ARBA" id="ARBA00022547"/>
    </source>
</evidence>
<keyword evidence="4 14" id="KW-0138">CF(0)</keyword>
<evidence type="ECO:0000256" key="5">
    <source>
        <dbReference type="ARBA" id="ARBA00022692"/>
    </source>
</evidence>
<dbReference type="AlphaFoldDB" id="A0A1V1FNX7"/>
<evidence type="ECO:0000313" key="16">
    <source>
        <dbReference type="EMBL" id="BAX03919.1"/>
    </source>
</evidence>
<evidence type="ECO:0000256" key="3">
    <source>
        <dbReference type="ARBA" id="ARBA00022448"/>
    </source>
</evidence>
<dbReference type="InterPro" id="IPR050635">
    <property type="entry name" value="ATPase_protein_8"/>
</dbReference>
<evidence type="ECO:0000256" key="12">
    <source>
        <dbReference type="ARBA" id="ARBA00053067"/>
    </source>
</evidence>
<evidence type="ECO:0000256" key="1">
    <source>
        <dbReference type="ARBA" id="ARBA00004304"/>
    </source>
</evidence>
<evidence type="ECO:0000256" key="15">
    <source>
        <dbReference type="SAM" id="Phobius"/>
    </source>
</evidence>
<organism evidence="16">
    <name type="scientific">Trichonotus setiger</name>
    <dbReference type="NCBI Taxonomy" id="1703789"/>
    <lineage>
        <taxon>Eukaryota</taxon>
        <taxon>Metazoa</taxon>
        <taxon>Chordata</taxon>
        <taxon>Craniata</taxon>
        <taxon>Vertebrata</taxon>
        <taxon>Euteleostomi</taxon>
        <taxon>Actinopterygii</taxon>
        <taxon>Neopterygii</taxon>
        <taxon>Teleostei</taxon>
        <taxon>Neoteleostei</taxon>
        <taxon>Acanthomorphata</taxon>
        <taxon>Gobiaria</taxon>
        <taxon>Gobiiformes</taxon>
        <taxon>Trichonotoidei</taxon>
        <taxon>Trichonotidae</taxon>
        <taxon>Trichonotus</taxon>
    </lineage>
</organism>
<dbReference type="GO" id="GO:0015986">
    <property type="term" value="P:proton motive force-driven ATP synthesis"/>
    <property type="evidence" value="ECO:0007669"/>
    <property type="project" value="InterPro"/>
</dbReference>
<keyword evidence="3 14" id="KW-0813">Transport</keyword>
<evidence type="ECO:0000256" key="14">
    <source>
        <dbReference type="RuleBase" id="RU003661"/>
    </source>
</evidence>
<protein>
    <recommendedName>
        <fullName evidence="14">ATP synthase complex subunit 8</fullName>
    </recommendedName>
</protein>
<comment type="function">
    <text evidence="12">Subunit 8, of the mitochondrial membrane ATP synthase complex (F(1)F(0) ATP synthase or Complex V) that produces ATP from ADP in the presence of a proton gradient across the membrane which is generated by electron transport complexes of the respiratory chain. ATP synthase complex consist of a soluble F(1) head domain - the catalytic core - and a membrane F(1) domain - the membrane proton channel. These two domains are linked by a central stalk rotating inside the F(1) region and a stationary peripheral stalk. During catalysis, ATP synthesis in the catalytic domain of F(1) is coupled via a rotary mechanism of the central stalk subunits to proton translocation. In vivo, can only synthesize ATP although its ATP hydrolase activity can be activated artificially in vitro. Part of the complex F(0) domain.</text>
</comment>